<dbReference type="SUPFAM" id="SSF111331">
    <property type="entry name" value="NAD kinase/diacylglycerol kinase-like"/>
    <property type="match status" value="1"/>
</dbReference>
<keyword evidence="6" id="KW-0067">ATP-binding</keyword>
<evidence type="ECO:0000256" key="7">
    <source>
        <dbReference type="ARBA" id="ARBA00023209"/>
    </source>
</evidence>
<dbReference type="GO" id="GO:0005886">
    <property type="term" value="C:plasma membrane"/>
    <property type="evidence" value="ECO:0007669"/>
    <property type="project" value="TreeGrafter"/>
</dbReference>
<dbReference type="GO" id="GO:0005524">
    <property type="term" value="F:ATP binding"/>
    <property type="evidence" value="ECO:0007669"/>
    <property type="project" value="UniProtKB-KW"/>
</dbReference>
<dbReference type="PROSITE" id="PS50146">
    <property type="entry name" value="DAGK"/>
    <property type="match status" value="1"/>
</dbReference>
<feature type="domain" description="DAGKc" evidence="9">
    <location>
        <begin position="1"/>
        <end position="124"/>
    </location>
</feature>
<keyword evidence="8" id="KW-1208">Phospholipid metabolism</keyword>
<dbReference type="InterPro" id="IPR016064">
    <property type="entry name" value="NAD/diacylglycerol_kinase_sf"/>
</dbReference>
<dbReference type="Gene3D" id="3.40.50.10330">
    <property type="entry name" value="Probable inorganic polyphosphate/atp-NAD kinase, domain 1"/>
    <property type="match status" value="1"/>
</dbReference>
<organism evidence="10 11">
    <name type="scientific">Ktedonosporobacter rubrisoli</name>
    <dbReference type="NCBI Taxonomy" id="2509675"/>
    <lineage>
        <taxon>Bacteria</taxon>
        <taxon>Bacillati</taxon>
        <taxon>Chloroflexota</taxon>
        <taxon>Ktedonobacteria</taxon>
        <taxon>Ktedonobacterales</taxon>
        <taxon>Ktedonosporobacteraceae</taxon>
        <taxon>Ktedonosporobacter</taxon>
    </lineage>
</organism>
<evidence type="ECO:0000256" key="6">
    <source>
        <dbReference type="ARBA" id="ARBA00022840"/>
    </source>
</evidence>
<proteinExistence type="inferred from homology"/>
<comment type="cofactor">
    <cofactor evidence="1">
        <name>Mg(2+)</name>
        <dbReference type="ChEBI" id="CHEBI:18420"/>
    </cofactor>
</comment>
<dbReference type="Proteomes" id="UP000290365">
    <property type="component" value="Chromosome"/>
</dbReference>
<reference evidence="10 11" key="1">
    <citation type="submission" date="2019-01" db="EMBL/GenBank/DDBJ databases">
        <title>Ktedonosporobacter rubrisoli SCAWS-G2.</title>
        <authorList>
            <person name="Huang Y."/>
            <person name="Yan B."/>
        </authorList>
    </citation>
    <scope>NUCLEOTIDE SEQUENCE [LARGE SCALE GENOMIC DNA]</scope>
    <source>
        <strain evidence="10 11">SCAWS-G2</strain>
    </source>
</reference>
<protein>
    <recommendedName>
        <fullName evidence="9">DAGKc domain-containing protein</fullName>
    </recommendedName>
</protein>
<dbReference type="PANTHER" id="PTHR12358:SF106">
    <property type="entry name" value="LIPID KINASE YEGS"/>
    <property type="match status" value="1"/>
</dbReference>
<evidence type="ECO:0000259" key="9">
    <source>
        <dbReference type="PROSITE" id="PS50146"/>
    </source>
</evidence>
<accession>A0A4P6JL67</accession>
<evidence type="ECO:0000256" key="4">
    <source>
        <dbReference type="ARBA" id="ARBA00022741"/>
    </source>
</evidence>
<dbReference type="InterPro" id="IPR050187">
    <property type="entry name" value="Lipid_Phosphate_FormReg"/>
</dbReference>
<evidence type="ECO:0000256" key="1">
    <source>
        <dbReference type="ARBA" id="ARBA00001946"/>
    </source>
</evidence>
<dbReference type="InterPro" id="IPR017438">
    <property type="entry name" value="ATP-NAD_kinase_N"/>
</dbReference>
<name>A0A4P6JL67_KTERU</name>
<dbReference type="InterPro" id="IPR001206">
    <property type="entry name" value="Diacylglycerol_kinase_cat_dom"/>
</dbReference>
<evidence type="ECO:0000256" key="8">
    <source>
        <dbReference type="ARBA" id="ARBA00023264"/>
    </source>
</evidence>
<keyword evidence="7" id="KW-0443">Lipid metabolism</keyword>
<dbReference type="PANTHER" id="PTHR12358">
    <property type="entry name" value="SPHINGOSINE KINASE"/>
    <property type="match status" value="1"/>
</dbReference>
<evidence type="ECO:0000256" key="5">
    <source>
        <dbReference type="ARBA" id="ARBA00022777"/>
    </source>
</evidence>
<dbReference type="GO" id="GO:0008654">
    <property type="term" value="P:phospholipid biosynthetic process"/>
    <property type="evidence" value="ECO:0007669"/>
    <property type="project" value="UniProtKB-KW"/>
</dbReference>
<dbReference type="EMBL" id="CP035758">
    <property type="protein sequence ID" value="QBD75925.1"/>
    <property type="molecule type" value="Genomic_DNA"/>
</dbReference>
<dbReference type="Pfam" id="PF00781">
    <property type="entry name" value="DAGK_cat"/>
    <property type="match status" value="1"/>
</dbReference>
<keyword evidence="3" id="KW-0808">Transferase</keyword>
<keyword evidence="5" id="KW-0418">Kinase</keyword>
<evidence type="ECO:0000256" key="3">
    <source>
        <dbReference type="ARBA" id="ARBA00022679"/>
    </source>
</evidence>
<dbReference type="Gene3D" id="2.60.200.40">
    <property type="match status" value="1"/>
</dbReference>
<dbReference type="KEGG" id="kbs:EPA93_07845"/>
<dbReference type="RefSeq" id="WP_129886521.1">
    <property type="nucleotide sequence ID" value="NZ_CP035758.1"/>
</dbReference>
<evidence type="ECO:0000313" key="11">
    <source>
        <dbReference type="Proteomes" id="UP000290365"/>
    </source>
</evidence>
<dbReference type="GO" id="GO:0016301">
    <property type="term" value="F:kinase activity"/>
    <property type="evidence" value="ECO:0007669"/>
    <property type="project" value="UniProtKB-KW"/>
</dbReference>
<gene>
    <name evidence="10" type="ORF">EPA93_07845</name>
</gene>
<dbReference type="AlphaFoldDB" id="A0A4P6JL67"/>
<comment type="similarity">
    <text evidence="2">Belongs to the diacylglycerol/lipid kinase family.</text>
</comment>
<dbReference type="OrthoDB" id="142078at2"/>
<dbReference type="SMART" id="SM00046">
    <property type="entry name" value="DAGKc"/>
    <property type="match status" value="1"/>
</dbReference>
<sequence>MKKALLIHSPGSGKSALLSQTIEGLQAAGIEVVEHIPISALGDGAAGRWAEQELDFVVAAGGDGLIGGLLSHVIGCKLPLGIIPLGTANDVARSVGIPLEIQAAAEAMASSVVREIDIGAAHPGLDEAEPAQGDEKSRKRASLLFAHALTVGINAQFARQATSSSVREQYGALTYPFALKEAVRTYAPIDVELRFHGLVEWSADGSCVTMTEEELSLSCRAAQATVVNAPIFWGPLQATVPGVSLRDRVLDIVVVEDASLQDLMLRLARFFNRQEQRPALPADWHARYPELLAAQRTDIPGIHHVQARGVTIATRGKCQDVTLDGEIACQTPVYARVAAERLRLLVPDPQAVV</sequence>
<keyword evidence="4" id="KW-0547">Nucleotide-binding</keyword>
<dbReference type="Pfam" id="PF19279">
    <property type="entry name" value="YegS_C"/>
    <property type="match status" value="1"/>
</dbReference>
<evidence type="ECO:0000256" key="2">
    <source>
        <dbReference type="ARBA" id="ARBA00005983"/>
    </source>
</evidence>
<evidence type="ECO:0000313" key="10">
    <source>
        <dbReference type="EMBL" id="QBD75925.1"/>
    </source>
</evidence>
<keyword evidence="7" id="KW-0594">Phospholipid biosynthesis</keyword>
<keyword evidence="7" id="KW-0444">Lipid biosynthesis</keyword>
<keyword evidence="11" id="KW-1185">Reference proteome</keyword>
<dbReference type="InterPro" id="IPR045540">
    <property type="entry name" value="YegS/DAGK_C"/>
</dbReference>